<dbReference type="EMBL" id="KV418581">
    <property type="protein sequence ID" value="KZP02428.1"/>
    <property type="molecule type" value="Genomic_DNA"/>
</dbReference>
<reference evidence="1 2" key="1">
    <citation type="journal article" date="2016" name="Mol. Biol. Evol.">
        <title>Comparative Genomics of Early-Diverging Mushroom-Forming Fungi Provides Insights into the Origins of Lignocellulose Decay Capabilities.</title>
        <authorList>
            <person name="Nagy L.G."/>
            <person name="Riley R."/>
            <person name="Tritt A."/>
            <person name="Adam C."/>
            <person name="Daum C."/>
            <person name="Floudas D."/>
            <person name="Sun H."/>
            <person name="Yadav J.S."/>
            <person name="Pangilinan J."/>
            <person name="Larsson K.H."/>
            <person name="Matsuura K."/>
            <person name="Barry K."/>
            <person name="Labutti K."/>
            <person name="Kuo R."/>
            <person name="Ohm R.A."/>
            <person name="Bhattacharya S.S."/>
            <person name="Shirouzu T."/>
            <person name="Yoshinaga Y."/>
            <person name="Martin F.M."/>
            <person name="Grigoriev I.V."/>
            <person name="Hibbett D.S."/>
        </authorList>
    </citation>
    <scope>NUCLEOTIDE SEQUENCE [LARGE SCALE GENOMIC DNA]</scope>
    <source>
        <strain evidence="1 2">CBS 109695</strain>
    </source>
</reference>
<evidence type="ECO:0000313" key="1">
    <source>
        <dbReference type="EMBL" id="KZP02428.1"/>
    </source>
</evidence>
<evidence type="ECO:0000313" key="2">
    <source>
        <dbReference type="Proteomes" id="UP000076532"/>
    </source>
</evidence>
<dbReference type="OrthoDB" id="2788229at2759"/>
<dbReference type="Proteomes" id="UP000076532">
    <property type="component" value="Unassembled WGS sequence"/>
</dbReference>
<keyword evidence="2" id="KW-1185">Reference proteome</keyword>
<gene>
    <name evidence="1" type="ORF">FIBSPDRAFT_970000</name>
</gene>
<sequence>MKQLPAEITDMIIDFVGESTIPLLWHRDLGSCAAVCRNLIPRSRSLQFKTLDFSRYHSEDHLNQFFDIISSTHATITSHVLRIALDVSGQHLSPDELERFGSLQALHTIILVGECLDADPVPADEIPVDIIVAVLIQSRDLGAPPYPL</sequence>
<evidence type="ECO:0008006" key="3">
    <source>
        <dbReference type="Google" id="ProtNLM"/>
    </source>
</evidence>
<dbReference type="AlphaFoldDB" id="A0A167T0B1"/>
<name>A0A167T0B1_9AGAM</name>
<proteinExistence type="predicted"/>
<accession>A0A167T0B1</accession>
<protein>
    <recommendedName>
        <fullName evidence="3">F-box domain-containing protein</fullName>
    </recommendedName>
</protein>
<organism evidence="1 2">
    <name type="scientific">Athelia psychrophila</name>
    <dbReference type="NCBI Taxonomy" id="1759441"/>
    <lineage>
        <taxon>Eukaryota</taxon>
        <taxon>Fungi</taxon>
        <taxon>Dikarya</taxon>
        <taxon>Basidiomycota</taxon>
        <taxon>Agaricomycotina</taxon>
        <taxon>Agaricomycetes</taxon>
        <taxon>Agaricomycetidae</taxon>
        <taxon>Atheliales</taxon>
        <taxon>Atheliaceae</taxon>
        <taxon>Athelia</taxon>
    </lineage>
</organism>